<keyword evidence="5" id="KW-1185">Reference proteome</keyword>
<organism evidence="4 5">
    <name type="scientific">Pseudovibrio brasiliensis</name>
    <dbReference type="NCBI Taxonomy" id="1898042"/>
    <lineage>
        <taxon>Bacteria</taxon>
        <taxon>Pseudomonadati</taxon>
        <taxon>Pseudomonadota</taxon>
        <taxon>Alphaproteobacteria</taxon>
        <taxon>Hyphomicrobiales</taxon>
        <taxon>Stappiaceae</taxon>
        <taxon>Pseudovibrio</taxon>
    </lineage>
</organism>
<evidence type="ECO:0000256" key="2">
    <source>
        <dbReference type="SAM" id="SignalP"/>
    </source>
</evidence>
<feature type="signal peptide" evidence="2">
    <location>
        <begin position="1"/>
        <end position="21"/>
    </location>
</feature>
<reference evidence="4 5" key="1">
    <citation type="journal article" date="2021" name="Angew. Chem. Int. Ed. Engl.">
        <title>A novel family of nonribosomal peptides modulate collective behavior in Pseudovibrio bacteria isolated from marine sponges.</title>
        <authorList>
            <person name="Ioca L.P."/>
            <person name="Dai Y."/>
            <person name="Kunakom S."/>
            <person name="Diaz-Espinosa J."/>
            <person name="Krunic A."/>
            <person name="Crnkovic C.M."/>
            <person name="Orjala J."/>
            <person name="Sanchez L.M."/>
            <person name="Ferreira A.G."/>
            <person name="Berlinck R.G.S."/>
            <person name="Eustaquio A.S."/>
        </authorList>
    </citation>
    <scope>NUCLEOTIDE SEQUENCE [LARGE SCALE GENOMIC DNA]</scope>
    <source>
        <strain evidence="4 5">Ab134</strain>
    </source>
</reference>
<evidence type="ECO:0000256" key="1">
    <source>
        <dbReference type="ARBA" id="ARBA00022729"/>
    </source>
</evidence>
<dbReference type="SUPFAM" id="SSF56925">
    <property type="entry name" value="OMPA-like"/>
    <property type="match status" value="1"/>
</dbReference>
<protein>
    <submittedName>
        <fullName evidence="4">Porin family protein</fullName>
    </submittedName>
</protein>
<dbReference type="Gene3D" id="2.40.160.20">
    <property type="match status" value="1"/>
</dbReference>
<feature type="chain" id="PRO_5045659364" evidence="2">
    <location>
        <begin position="22"/>
        <end position="202"/>
    </location>
</feature>
<evidence type="ECO:0000313" key="4">
    <source>
        <dbReference type="EMBL" id="QUS55241.1"/>
    </source>
</evidence>
<gene>
    <name evidence="4" type="ORF">KGB56_18145</name>
</gene>
<dbReference type="RefSeq" id="WP_075697894.1">
    <property type="nucleotide sequence ID" value="NZ_CP074126.1"/>
</dbReference>
<keyword evidence="1 2" id="KW-0732">Signal</keyword>
<dbReference type="Proteomes" id="UP000680706">
    <property type="component" value="Chromosome"/>
</dbReference>
<feature type="domain" description="Outer membrane protein beta-barrel" evidence="3">
    <location>
        <begin position="11"/>
        <end position="202"/>
    </location>
</feature>
<name>A0ABX8APW4_9HYPH</name>
<dbReference type="InterPro" id="IPR027385">
    <property type="entry name" value="Beta-barrel_OMP"/>
</dbReference>
<proteinExistence type="predicted"/>
<dbReference type="Pfam" id="PF13505">
    <property type="entry name" value="OMP_b-brl"/>
    <property type="match status" value="1"/>
</dbReference>
<evidence type="ECO:0000259" key="3">
    <source>
        <dbReference type="Pfam" id="PF13505"/>
    </source>
</evidence>
<sequence>MMKNKLLIACATAAISMGAMASANAEEANNWYIQATGGLSLGSATLHADGIGVFGGDELTLNDEGFNGRIGVGTHISNNVRIGLEGGYASFSEDATDVKVWDILAVAYYDFNNDTAFTPYVGLGAGFAQQKVEINGALDDQTSNHFSMKVGSGVGYAISENLELLAEHSFQYNFKAELFDDIDTVDISAYQNQFNVGLRYTF</sequence>
<evidence type="ECO:0000313" key="5">
    <source>
        <dbReference type="Proteomes" id="UP000680706"/>
    </source>
</evidence>
<dbReference type="EMBL" id="CP074126">
    <property type="protein sequence ID" value="QUS55241.1"/>
    <property type="molecule type" value="Genomic_DNA"/>
</dbReference>
<accession>A0ABX8APW4</accession>
<dbReference type="InterPro" id="IPR011250">
    <property type="entry name" value="OMP/PagP_B-barrel"/>
</dbReference>